<feature type="transmembrane region" description="Helical" evidence="1">
    <location>
        <begin position="12"/>
        <end position="33"/>
    </location>
</feature>
<evidence type="ECO:0000313" key="2">
    <source>
        <dbReference type="EMBL" id="GAA4286540.1"/>
    </source>
</evidence>
<gene>
    <name evidence="2" type="ORF">GCM10022262_08990</name>
</gene>
<keyword evidence="1" id="KW-0472">Membrane</keyword>
<keyword evidence="1" id="KW-0812">Transmembrane</keyword>
<dbReference type="Proteomes" id="UP001499841">
    <property type="component" value="Unassembled WGS sequence"/>
</dbReference>
<protein>
    <submittedName>
        <fullName evidence="2">Uncharacterized protein</fullName>
    </submittedName>
</protein>
<keyword evidence="1" id="KW-1133">Transmembrane helix</keyword>
<feature type="transmembrane region" description="Helical" evidence="1">
    <location>
        <begin position="109"/>
        <end position="130"/>
    </location>
</feature>
<comment type="caution">
    <text evidence="2">The sequence shown here is derived from an EMBL/GenBank/DDBJ whole genome shotgun (WGS) entry which is preliminary data.</text>
</comment>
<proteinExistence type="predicted"/>
<keyword evidence="3" id="KW-1185">Reference proteome</keyword>
<dbReference type="EMBL" id="BAABBA010000003">
    <property type="protein sequence ID" value="GAA4286540.1"/>
    <property type="molecule type" value="Genomic_DNA"/>
</dbReference>
<reference evidence="3" key="1">
    <citation type="journal article" date="2019" name="Int. J. Syst. Evol. Microbiol.">
        <title>The Global Catalogue of Microorganisms (GCM) 10K type strain sequencing project: providing services to taxonomists for standard genome sequencing and annotation.</title>
        <authorList>
            <consortium name="The Broad Institute Genomics Platform"/>
            <consortium name="The Broad Institute Genome Sequencing Center for Infectious Disease"/>
            <person name="Wu L."/>
            <person name="Ma J."/>
        </authorList>
    </citation>
    <scope>NUCLEOTIDE SEQUENCE [LARGE SCALE GENOMIC DNA]</scope>
    <source>
        <strain evidence="3">JCM 17459</strain>
    </source>
</reference>
<organism evidence="2 3">
    <name type="scientific">Georgenia daeguensis</name>
    <dbReference type="NCBI Taxonomy" id="908355"/>
    <lineage>
        <taxon>Bacteria</taxon>
        <taxon>Bacillati</taxon>
        <taxon>Actinomycetota</taxon>
        <taxon>Actinomycetes</taxon>
        <taxon>Micrococcales</taxon>
        <taxon>Bogoriellaceae</taxon>
        <taxon>Georgenia</taxon>
    </lineage>
</organism>
<feature type="transmembrane region" description="Helical" evidence="1">
    <location>
        <begin position="54"/>
        <end position="78"/>
    </location>
</feature>
<evidence type="ECO:0000256" key="1">
    <source>
        <dbReference type="SAM" id="Phobius"/>
    </source>
</evidence>
<accession>A0ABP8ERJ2</accession>
<sequence>MSLTDRELWTLIHGMLLGALFLLGFAGGLEGLYSLRPQLLRPEGIRDRARRLKIGVVAMAVAAWGTVLTGTWIVYPWYREDIPESPRSTLLADPATAEWHHFGMEWKEHVAWISPILATVVAFIVIYYGTSLIRHDRVRRTTILLFVLAFVFAAVAGLFGALITKAAPLL</sequence>
<name>A0ABP8ERJ2_9MICO</name>
<evidence type="ECO:0000313" key="3">
    <source>
        <dbReference type="Proteomes" id="UP001499841"/>
    </source>
</evidence>
<dbReference type="RefSeq" id="WP_345038137.1">
    <property type="nucleotide sequence ID" value="NZ_BAABBA010000003.1"/>
</dbReference>
<feature type="transmembrane region" description="Helical" evidence="1">
    <location>
        <begin position="142"/>
        <end position="163"/>
    </location>
</feature>